<comment type="catalytic activity">
    <reaction evidence="1">
        <text>[protein]-peptidylproline (omega=180) = [protein]-peptidylproline (omega=0)</text>
        <dbReference type="Rhea" id="RHEA:16237"/>
        <dbReference type="Rhea" id="RHEA-COMP:10747"/>
        <dbReference type="Rhea" id="RHEA-COMP:10748"/>
        <dbReference type="ChEBI" id="CHEBI:83833"/>
        <dbReference type="ChEBI" id="CHEBI:83834"/>
        <dbReference type="EC" id="5.2.1.8"/>
    </reaction>
</comment>
<dbReference type="PANTHER" id="PTHR47245:SF1">
    <property type="entry name" value="FOLDASE PROTEIN PRSA"/>
    <property type="match status" value="1"/>
</dbReference>
<sequence length="350" mass="37910">MGHVLQIGNRSVTSEELPSLLAGYQMLPQLVQEVLIDEAIAPITCAEEELIGAREQFYAQHQIVDEATRQQWLNRHGMTLAQLDALATRSLRIEKFKEATWGAKLESYFLERKSKLDKVIYSLIRTQDMGIAQEIYFRVMEGEQSFAELARTYSQGPESQTDGLIGPVELSVPHPQLAHMLSISQPGQLWPPHRIGEWIVIIRLEKFIPAQMDEQMRRRLLNESFSQWLQQQLDDVSLSPLVDALSADALAAESLPTAEPSEPPAADASSQPPASSSPGTPAEPPAKPGAPKPPSGAAGGQGNGGHPPAAQPQLVPTSILLSVPDPKAVKPTTLSSSPPAAPTVAPIVES</sequence>
<dbReference type="KEGG" id="tog:HNI00_02355"/>
<keyword evidence="5 6" id="KW-0413">Isomerase</keyword>
<dbReference type="PANTHER" id="PTHR47245">
    <property type="entry name" value="PEPTIDYLPROLYL ISOMERASE"/>
    <property type="match status" value="1"/>
</dbReference>
<dbReference type="InterPro" id="IPR046357">
    <property type="entry name" value="PPIase_dom_sf"/>
</dbReference>
<proteinExistence type="predicted"/>
<evidence type="ECO:0000256" key="1">
    <source>
        <dbReference type="ARBA" id="ARBA00000971"/>
    </source>
</evidence>
<name>A0AA97BNS4_9CYAN</name>
<gene>
    <name evidence="9" type="ORF">HNI00_02355</name>
</gene>
<dbReference type="InterPro" id="IPR050245">
    <property type="entry name" value="PrsA_foldase"/>
</dbReference>
<dbReference type="EC" id="5.2.1.8" evidence="2"/>
<dbReference type="GO" id="GO:0003755">
    <property type="term" value="F:peptidyl-prolyl cis-trans isomerase activity"/>
    <property type="evidence" value="ECO:0007669"/>
    <property type="project" value="UniProtKB-KW"/>
</dbReference>
<evidence type="ECO:0000256" key="4">
    <source>
        <dbReference type="ARBA" id="ARBA00023110"/>
    </source>
</evidence>
<protein>
    <recommendedName>
        <fullName evidence="2">peptidylprolyl isomerase</fullName>
        <ecNumber evidence="2">5.2.1.8</ecNumber>
    </recommendedName>
</protein>
<dbReference type="Gene3D" id="3.10.50.40">
    <property type="match status" value="1"/>
</dbReference>
<dbReference type="PROSITE" id="PS50198">
    <property type="entry name" value="PPIC_PPIASE_2"/>
    <property type="match status" value="1"/>
</dbReference>
<evidence type="ECO:0000256" key="3">
    <source>
        <dbReference type="ARBA" id="ARBA00022729"/>
    </source>
</evidence>
<dbReference type="SUPFAM" id="SSF54534">
    <property type="entry name" value="FKBP-like"/>
    <property type="match status" value="1"/>
</dbReference>
<dbReference type="AlphaFoldDB" id="A0AA97BNS4"/>
<accession>A0AA97BNS4</accession>
<dbReference type="RefSeq" id="WP_316790329.1">
    <property type="nucleotide sequence ID" value="NZ_CP053540.1"/>
</dbReference>
<organism evidence="9">
    <name type="scientific">Thermoleptolyngbya oregonensis NK1-22</name>
    <dbReference type="NCBI Taxonomy" id="2547457"/>
    <lineage>
        <taxon>Bacteria</taxon>
        <taxon>Bacillati</taxon>
        <taxon>Cyanobacteriota</taxon>
        <taxon>Cyanophyceae</taxon>
        <taxon>Oculatellales</taxon>
        <taxon>Oculatellaceae</taxon>
        <taxon>Thermoleptolyngbya</taxon>
    </lineage>
</organism>
<dbReference type="InterPro" id="IPR000297">
    <property type="entry name" value="PPIase_PpiC"/>
</dbReference>
<dbReference type="Pfam" id="PF00639">
    <property type="entry name" value="Rotamase"/>
    <property type="match status" value="1"/>
</dbReference>
<evidence type="ECO:0000313" key="9">
    <source>
        <dbReference type="EMBL" id="WOB42133.1"/>
    </source>
</evidence>
<feature type="compositionally biased region" description="Pro residues" evidence="7">
    <location>
        <begin position="281"/>
        <end position="294"/>
    </location>
</feature>
<feature type="domain" description="PpiC" evidence="8">
    <location>
        <begin position="114"/>
        <end position="206"/>
    </location>
</feature>
<reference evidence="9" key="1">
    <citation type="submission" date="2020-05" db="EMBL/GenBank/DDBJ databases">
        <authorList>
            <person name="Zhu T."/>
            <person name="Keshari N."/>
            <person name="Lu X."/>
        </authorList>
    </citation>
    <scope>NUCLEOTIDE SEQUENCE</scope>
    <source>
        <strain evidence="9">NK1-22</strain>
    </source>
</reference>
<evidence type="ECO:0000259" key="8">
    <source>
        <dbReference type="PROSITE" id="PS50198"/>
    </source>
</evidence>
<keyword evidence="3" id="KW-0732">Signal</keyword>
<evidence type="ECO:0000256" key="5">
    <source>
        <dbReference type="ARBA" id="ARBA00023235"/>
    </source>
</evidence>
<feature type="compositionally biased region" description="Low complexity" evidence="7">
    <location>
        <begin position="331"/>
        <end position="350"/>
    </location>
</feature>
<feature type="compositionally biased region" description="Low complexity" evidence="7">
    <location>
        <begin position="253"/>
        <end position="280"/>
    </location>
</feature>
<evidence type="ECO:0000256" key="7">
    <source>
        <dbReference type="SAM" id="MobiDB-lite"/>
    </source>
</evidence>
<evidence type="ECO:0000256" key="2">
    <source>
        <dbReference type="ARBA" id="ARBA00013194"/>
    </source>
</evidence>
<evidence type="ECO:0000256" key="6">
    <source>
        <dbReference type="PROSITE-ProRule" id="PRU00278"/>
    </source>
</evidence>
<keyword evidence="4 6" id="KW-0697">Rotamase</keyword>
<dbReference type="EMBL" id="CP053540">
    <property type="protein sequence ID" value="WOB42133.1"/>
    <property type="molecule type" value="Genomic_DNA"/>
</dbReference>
<feature type="region of interest" description="Disordered" evidence="7">
    <location>
        <begin position="253"/>
        <end position="350"/>
    </location>
</feature>